<dbReference type="SUPFAM" id="SSF49854">
    <property type="entry name" value="Spermadhesin, CUB domain"/>
    <property type="match status" value="2"/>
</dbReference>
<keyword evidence="7" id="KW-1133">Transmembrane helix</keyword>
<dbReference type="GO" id="GO:0016020">
    <property type="term" value="C:membrane"/>
    <property type="evidence" value="ECO:0007669"/>
    <property type="project" value="InterPro"/>
</dbReference>
<dbReference type="Proteomes" id="UP000694580">
    <property type="component" value="Chromosome 7"/>
</dbReference>
<dbReference type="InterPro" id="IPR035914">
    <property type="entry name" value="Sperma_CUB_dom_sf"/>
</dbReference>
<dbReference type="Pfam" id="PF00089">
    <property type="entry name" value="Trypsin"/>
    <property type="match status" value="1"/>
</dbReference>
<keyword evidence="12" id="KW-1185">Reference proteome</keyword>
<dbReference type="InterPro" id="IPR001314">
    <property type="entry name" value="Peptidase_S1A"/>
</dbReference>
<dbReference type="Gene3D" id="2.60.120.200">
    <property type="match status" value="1"/>
</dbReference>
<keyword evidence="7" id="KW-0812">Transmembrane</keyword>
<feature type="disulfide bond" evidence="6">
    <location>
        <begin position="640"/>
        <end position="655"/>
    </location>
</feature>
<dbReference type="Ensembl" id="ENSDCDT00010054597.1">
    <property type="protein sequence ID" value="ENSDCDP00010044494.1"/>
    <property type="gene ID" value="ENSDCDG00010027523.1"/>
</dbReference>
<dbReference type="InterPro" id="IPR000998">
    <property type="entry name" value="MAM_dom"/>
</dbReference>
<reference evidence="11" key="3">
    <citation type="submission" date="2025-09" db="UniProtKB">
        <authorList>
            <consortium name="Ensembl"/>
        </authorList>
    </citation>
    <scope>IDENTIFICATION</scope>
</reference>
<feature type="domain" description="Peptidase S1" evidence="10">
    <location>
        <begin position="711"/>
        <end position="941"/>
    </location>
</feature>
<dbReference type="SMART" id="SM00192">
    <property type="entry name" value="LDLa"/>
    <property type="match status" value="2"/>
</dbReference>
<evidence type="ECO:0000256" key="2">
    <source>
        <dbReference type="ARBA" id="ARBA00022737"/>
    </source>
</evidence>
<dbReference type="InterPro" id="IPR001254">
    <property type="entry name" value="Trypsin_dom"/>
</dbReference>
<dbReference type="FunFam" id="2.60.120.200:FF:000128">
    <property type="entry name" value="enteropeptidase isoform X2"/>
    <property type="match status" value="1"/>
</dbReference>
<dbReference type="Pfam" id="PF00057">
    <property type="entry name" value="Ldl_recept_a"/>
    <property type="match status" value="1"/>
</dbReference>
<dbReference type="InterPro" id="IPR009003">
    <property type="entry name" value="Peptidase_S1_PA"/>
</dbReference>
<evidence type="ECO:0000256" key="4">
    <source>
        <dbReference type="ARBA" id="ARBA00022825"/>
    </source>
</evidence>
<dbReference type="Gene3D" id="2.40.10.10">
    <property type="entry name" value="Trypsin-like serine proteases"/>
    <property type="match status" value="2"/>
</dbReference>
<dbReference type="Pfam" id="PF00629">
    <property type="entry name" value="MAM"/>
    <property type="match status" value="1"/>
</dbReference>
<evidence type="ECO:0000256" key="7">
    <source>
        <dbReference type="SAM" id="Phobius"/>
    </source>
</evidence>
<dbReference type="FunFam" id="2.40.10.10:FF:000003">
    <property type="entry name" value="Transmembrane serine protease 3"/>
    <property type="match status" value="1"/>
</dbReference>
<dbReference type="InterPro" id="IPR033116">
    <property type="entry name" value="TRYPSIN_SER"/>
</dbReference>
<reference evidence="11 12" key="1">
    <citation type="submission" date="2020-06" db="EMBL/GenBank/DDBJ databases">
        <authorList>
            <consortium name="Wellcome Sanger Institute Data Sharing"/>
        </authorList>
    </citation>
    <scope>NUCLEOTIDE SEQUENCE [LARGE SCALE GENOMIC DNA]</scope>
</reference>
<name>A0AAY4DH74_9TELE</name>
<organism evidence="11 12">
    <name type="scientific">Denticeps clupeoides</name>
    <name type="common">denticle herring</name>
    <dbReference type="NCBI Taxonomy" id="299321"/>
    <lineage>
        <taxon>Eukaryota</taxon>
        <taxon>Metazoa</taxon>
        <taxon>Chordata</taxon>
        <taxon>Craniata</taxon>
        <taxon>Vertebrata</taxon>
        <taxon>Euteleostomi</taxon>
        <taxon>Actinopterygii</taxon>
        <taxon>Neopterygii</taxon>
        <taxon>Teleostei</taxon>
        <taxon>Clupei</taxon>
        <taxon>Clupeiformes</taxon>
        <taxon>Denticipitoidei</taxon>
        <taxon>Denticipitidae</taxon>
        <taxon>Denticeps</taxon>
    </lineage>
</organism>
<keyword evidence="2" id="KW-0677">Repeat</keyword>
<dbReference type="GeneTree" id="ENSGT00940000164655"/>
<dbReference type="InterPro" id="IPR002172">
    <property type="entry name" value="LDrepeatLR_classA_rpt"/>
</dbReference>
<dbReference type="PROSITE" id="PS50060">
    <property type="entry name" value="MAM_2"/>
    <property type="match status" value="1"/>
</dbReference>
<keyword evidence="3" id="KW-0378">Hydrolase</keyword>
<dbReference type="PANTHER" id="PTHR24252:SF16">
    <property type="entry name" value="TRANSMEMBRANE SERINE PROTEASE 15"/>
    <property type="match status" value="1"/>
</dbReference>
<accession>A0AAY4DH74</accession>
<dbReference type="SMART" id="SM00137">
    <property type="entry name" value="MAM"/>
    <property type="match status" value="1"/>
</dbReference>
<dbReference type="GO" id="GO:0004252">
    <property type="term" value="F:serine-type endopeptidase activity"/>
    <property type="evidence" value="ECO:0007669"/>
    <property type="project" value="InterPro"/>
</dbReference>
<dbReference type="AlphaFoldDB" id="A0AAY4DH74"/>
<dbReference type="PROSITE" id="PS01180">
    <property type="entry name" value="CUB"/>
    <property type="match status" value="2"/>
</dbReference>
<feature type="domain" description="CUB" evidence="8">
    <location>
        <begin position="201"/>
        <end position="311"/>
    </location>
</feature>
<reference evidence="11" key="2">
    <citation type="submission" date="2025-08" db="UniProtKB">
        <authorList>
            <consortium name="Ensembl"/>
        </authorList>
    </citation>
    <scope>IDENTIFICATION</scope>
</reference>
<dbReference type="CDD" id="cd00112">
    <property type="entry name" value="LDLa"/>
    <property type="match status" value="2"/>
</dbReference>
<sequence>MCRGKRGLSSTEVLLCVVVCVLLLVCVGLIVVTWLTIQPSGDVLKGRMVIIDGAKFSAELRNHSSAEFKALAYDTQQLKENETGFFLIKHQTLLLFCSNGSVVVTFGLDFWGVVGPAEAGQELVTALQGGSEPSAGLMIDTESIWITASHSVCVYTAELCLSGQRLCQDNRTCVSAEQFCDGVSDCPDQSDEIPIYCETVCDGQFLLLGPTGSFHSENFPLPYNNDVSCRWIIRVQEGLAIKMDFPFFHTEAETDVLRLFQGTGPGKVLTYSLSGSTPPGKVWLLSHDATVEFTSDFINNFKGFNATFSEENLNHLTNEEKLSCSFEEGLCFWRQQLEDDGGWMRARGPTFPNFSGPNVDHTFGNASGYYIITLGGPVILERSFQIYSPPLTQENRPMCFCFWWVYHMYGEDTYQLQVLSQRGSSVTQLFLKEGNYGDIWNNAQITLYNTAESTLVFQAKKRPGLRNDIALDDISLLEGACEGGIPEPTLVPLPTTPSPGPFDCGGPFHLWEPNSVFSSPNYPHGYGNMLSCVWYLHAQGGRNIHLHLDFALEPAHDILEVRDGEEPTSELLGVFTGKRVTDVYSRTNQIIVMLYTDDSENDKGFLGNFSTGIGLGEPEPCSSGEYQCKFGDCISDSRVCDGVPDCPDASDEAGCVLLWSEDRASKLQVQKQDTLYTACSQNWTSGLSHFFCRYLEYTASAETVADTEGRVIGGGNAQKGAWPWMVSLMWLGRHVCGASLIDREWLLTSAHCVYGKNSHLSFWVVVLGMHSQFGSDWSDHQLHQVDRVIINKNYNLHSKDSDVALMHLLTPANFTDYIYPICLPQKDQVFQPGMNCIITGWGRLSIADILQQAVVPLLSRTQCQEWLPEYNITARMICAGYYNGGADSCQGDSGGPLMVEQSDGWVLVGVTSFGVGCGHPRRPGVYALVSEFIDWVAQVRLSASHWKG</sequence>
<evidence type="ECO:0000313" key="12">
    <source>
        <dbReference type="Proteomes" id="UP000694580"/>
    </source>
</evidence>
<evidence type="ECO:0000256" key="6">
    <source>
        <dbReference type="PROSITE-ProRule" id="PRU00124"/>
    </source>
</evidence>
<dbReference type="InterPro" id="IPR036055">
    <property type="entry name" value="LDL_receptor-like_sf"/>
</dbReference>
<evidence type="ECO:0000256" key="1">
    <source>
        <dbReference type="ARBA" id="ARBA00022670"/>
    </source>
</evidence>
<keyword evidence="4" id="KW-0720">Serine protease</keyword>
<dbReference type="InterPro" id="IPR043504">
    <property type="entry name" value="Peptidase_S1_PA_chymotrypsin"/>
</dbReference>
<dbReference type="CDD" id="cd06263">
    <property type="entry name" value="MAM"/>
    <property type="match status" value="1"/>
</dbReference>
<dbReference type="InterPro" id="IPR013320">
    <property type="entry name" value="ConA-like_dom_sf"/>
</dbReference>
<protein>
    <recommendedName>
        <fullName evidence="13">Enteropeptidase</fullName>
    </recommendedName>
</protein>
<evidence type="ECO:0000256" key="3">
    <source>
        <dbReference type="ARBA" id="ARBA00022801"/>
    </source>
</evidence>
<dbReference type="InterPro" id="IPR000859">
    <property type="entry name" value="CUB_dom"/>
</dbReference>
<evidence type="ECO:0000256" key="5">
    <source>
        <dbReference type="ARBA" id="ARBA00023157"/>
    </source>
</evidence>
<dbReference type="SMART" id="SM00042">
    <property type="entry name" value="CUB"/>
    <property type="match status" value="2"/>
</dbReference>
<proteinExistence type="predicted"/>
<feature type="transmembrane region" description="Helical" evidence="7">
    <location>
        <begin position="12"/>
        <end position="37"/>
    </location>
</feature>
<keyword evidence="5 6" id="KW-1015">Disulfide bond</keyword>
<dbReference type="PRINTS" id="PR00722">
    <property type="entry name" value="CHYMOTRYPSIN"/>
</dbReference>
<dbReference type="PROSITE" id="PS00135">
    <property type="entry name" value="TRYPSIN_SER"/>
    <property type="match status" value="1"/>
</dbReference>
<keyword evidence="7" id="KW-0472">Membrane</keyword>
<dbReference type="PANTHER" id="PTHR24252">
    <property type="entry name" value="ACROSIN-RELATED"/>
    <property type="match status" value="1"/>
</dbReference>
<dbReference type="SUPFAM" id="SSF50494">
    <property type="entry name" value="Trypsin-like serine proteases"/>
    <property type="match status" value="1"/>
</dbReference>
<feature type="disulfide bond" evidence="6">
    <location>
        <begin position="621"/>
        <end position="633"/>
    </location>
</feature>
<feature type="disulfide bond" evidence="6">
    <location>
        <begin position="628"/>
        <end position="646"/>
    </location>
</feature>
<dbReference type="GO" id="GO:0006508">
    <property type="term" value="P:proteolysis"/>
    <property type="evidence" value="ECO:0007669"/>
    <property type="project" value="UniProtKB-KW"/>
</dbReference>
<dbReference type="Pfam" id="PF00431">
    <property type="entry name" value="CUB"/>
    <property type="match status" value="2"/>
</dbReference>
<dbReference type="CDD" id="cd00041">
    <property type="entry name" value="CUB"/>
    <property type="match status" value="2"/>
</dbReference>
<feature type="domain" description="MAM" evidence="9">
    <location>
        <begin position="322"/>
        <end position="483"/>
    </location>
</feature>
<dbReference type="Gene3D" id="2.60.120.290">
    <property type="entry name" value="Spermadhesin, CUB domain"/>
    <property type="match status" value="2"/>
</dbReference>
<dbReference type="SMART" id="SM00020">
    <property type="entry name" value="Tryp_SPc"/>
    <property type="match status" value="1"/>
</dbReference>
<dbReference type="Gene3D" id="4.10.400.10">
    <property type="entry name" value="Low-density Lipoprotein Receptor"/>
    <property type="match status" value="2"/>
</dbReference>
<feature type="domain" description="CUB" evidence="8">
    <location>
        <begin position="504"/>
        <end position="612"/>
    </location>
</feature>
<keyword evidence="1" id="KW-0645">Protease</keyword>
<dbReference type="PROSITE" id="PS50068">
    <property type="entry name" value="LDLRA_2"/>
    <property type="match status" value="2"/>
</dbReference>
<evidence type="ECO:0000259" key="8">
    <source>
        <dbReference type="PROSITE" id="PS01180"/>
    </source>
</evidence>
<gene>
    <name evidence="11" type="primary">TMPRSS15</name>
</gene>
<dbReference type="SUPFAM" id="SSF57424">
    <property type="entry name" value="LDL receptor-like module"/>
    <property type="match status" value="2"/>
</dbReference>
<dbReference type="PROSITE" id="PS01209">
    <property type="entry name" value="LDLRA_1"/>
    <property type="match status" value="2"/>
</dbReference>
<evidence type="ECO:0008006" key="13">
    <source>
        <dbReference type="Google" id="ProtNLM"/>
    </source>
</evidence>
<dbReference type="PROSITE" id="PS50240">
    <property type="entry name" value="TRYPSIN_DOM"/>
    <property type="match status" value="1"/>
</dbReference>
<evidence type="ECO:0000313" key="11">
    <source>
        <dbReference type="Ensembl" id="ENSDCDP00010044494.1"/>
    </source>
</evidence>
<evidence type="ECO:0000259" key="9">
    <source>
        <dbReference type="PROSITE" id="PS50060"/>
    </source>
</evidence>
<dbReference type="InterPro" id="IPR023415">
    <property type="entry name" value="LDLR_class-A_CS"/>
</dbReference>
<dbReference type="CDD" id="cd00190">
    <property type="entry name" value="Tryp_SPc"/>
    <property type="match status" value="1"/>
</dbReference>
<dbReference type="SUPFAM" id="SSF49899">
    <property type="entry name" value="Concanavalin A-like lectins/glucanases"/>
    <property type="match status" value="1"/>
</dbReference>
<evidence type="ECO:0000259" key="10">
    <source>
        <dbReference type="PROSITE" id="PS50240"/>
    </source>
</evidence>
<comment type="caution">
    <text evidence="6">Lacks conserved residue(s) required for the propagation of feature annotation.</text>
</comment>